<organism evidence="2 3">
    <name type="scientific">Popillia japonica</name>
    <name type="common">Japanese beetle</name>
    <dbReference type="NCBI Taxonomy" id="7064"/>
    <lineage>
        <taxon>Eukaryota</taxon>
        <taxon>Metazoa</taxon>
        <taxon>Ecdysozoa</taxon>
        <taxon>Arthropoda</taxon>
        <taxon>Hexapoda</taxon>
        <taxon>Insecta</taxon>
        <taxon>Pterygota</taxon>
        <taxon>Neoptera</taxon>
        <taxon>Endopterygota</taxon>
        <taxon>Coleoptera</taxon>
        <taxon>Polyphaga</taxon>
        <taxon>Scarabaeiformia</taxon>
        <taxon>Scarabaeidae</taxon>
        <taxon>Rutelinae</taxon>
        <taxon>Popillia</taxon>
    </lineage>
</organism>
<sequence>MGNKRPHSIRRVGNRISSRRRTLRRNFGDLIRMLSTELIKQTTNPGMLRQPDVVNTTGESKEAEEETEAGPVEEELALDEWKTLHAGRLKPIFNTRRLHQNMSRP</sequence>
<reference evidence="2 3" key="1">
    <citation type="journal article" date="2024" name="BMC Genomics">
        <title>De novo assembly and annotation of Popillia japonica's genome with initial clues to its potential as an invasive pest.</title>
        <authorList>
            <person name="Cucini C."/>
            <person name="Boschi S."/>
            <person name="Funari R."/>
            <person name="Cardaioli E."/>
            <person name="Iannotti N."/>
            <person name="Marturano G."/>
            <person name="Paoli F."/>
            <person name="Bruttini M."/>
            <person name="Carapelli A."/>
            <person name="Frati F."/>
            <person name="Nardi F."/>
        </authorList>
    </citation>
    <scope>NUCLEOTIDE SEQUENCE [LARGE SCALE GENOMIC DNA]</scope>
    <source>
        <strain evidence="2">DMR45628</strain>
    </source>
</reference>
<proteinExistence type="predicted"/>
<comment type="caution">
    <text evidence="2">The sequence shown here is derived from an EMBL/GenBank/DDBJ whole genome shotgun (WGS) entry which is preliminary data.</text>
</comment>
<keyword evidence="3" id="KW-1185">Reference proteome</keyword>
<feature type="region of interest" description="Disordered" evidence="1">
    <location>
        <begin position="42"/>
        <end position="72"/>
    </location>
</feature>
<evidence type="ECO:0000256" key="1">
    <source>
        <dbReference type="SAM" id="MobiDB-lite"/>
    </source>
</evidence>
<dbReference type="EMBL" id="JASPKY010000023">
    <property type="protein sequence ID" value="KAK9752068.1"/>
    <property type="molecule type" value="Genomic_DNA"/>
</dbReference>
<dbReference type="AlphaFoldDB" id="A0AAW1MUC0"/>
<feature type="compositionally biased region" description="Acidic residues" evidence="1">
    <location>
        <begin position="62"/>
        <end position="72"/>
    </location>
</feature>
<protein>
    <submittedName>
        <fullName evidence="2">Uncharacterized protein</fullName>
    </submittedName>
</protein>
<accession>A0AAW1MUC0</accession>
<evidence type="ECO:0000313" key="3">
    <source>
        <dbReference type="Proteomes" id="UP001458880"/>
    </source>
</evidence>
<dbReference type="Proteomes" id="UP001458880">
    <property type="component" value="Unassembled WGS sequence"/>
</dbReference>
<evidence type="ECO:0000313" key="2">
    <source>
        <dbReference type="EMBL" id="KAK9752068.1"/>
    </source>
</evidence>
<gene>
    <name evidence="2" type="ORF">QE152_g4494</name>
</gene>
<name>A0AAW1MUC0_POPJA</name>